<dbReference type="GO" id="GO:0009897">
    <property type="term" value="C:external side of plasma membrane"/>
    <property type="evidence" value="ECO:0007669"/>
    <property type="project" value="TreeGrafter"/>
</dbReference>
<reference evidence="8" key="1">
    <citation type="submission" date="2025-08" db="UniProtKB">
        <authorList>
            <consortium name="RefSeq"/>
        </authorList>
    </citation>
    <scope>IDENTIFICATION</scope>
</reference>
<dbReference type="GeneID" id="114841798"/>
<keyword evidence="3" id="KW-0393">Immunoglobulin domain</keyword>
<evidence type="ECO:0000313" key="8">
    <source>
        <dbReference type="RefSeq" id="XP_028982775.1"/>
    </source>
</evidence>
<dbReference type="SUPFAM" id="SSF48726">
    <property type="entry name" value="Immunoglobulin"/>
    <property type="match status" value="1"/>
</dbReference>
<dbReference type="InterPro" id="IPR013106">
    <property type="entry name" value="Ig_V-set"/>
</dbReference>
<feature type="signal peptide" evidence="5">
    <location>
        <begin position="1"/>
        <end position="23"/>
    </location>
</feature>
<keyword evidence="4" id="KW-0812">Transmembrane</keyword>
<protein>
    <submittedName>
        <fullName evidence="8">Uncharacterized protein LOC114841798 isoform X1</fullName>
    </submittedName>
</protein>
<dbReference type="InterPro" id="IPR003599">
    <property type="entry name" value="Ig_sub"/>
</dbReference>
<dbReference type="PANTHER" id="PTHR24100:SF151">
    <property type="entry name" value="ICOS LIGAND"/>
    <property type="match status" value="1"/>
</dbReference>
<keyword evidence="5" id="KW-0732">Signal</keyword>
<dbReference type="SMART" id="SM00409">
    <property type="entry name" value="IG"/>
    <property type="match status" value="1"/>
</dbReference>
<evidence type="ECO:0000259" key="6">
    <source>
        <dbReference type="PROSITE" id="PS50835"/>
    </source>
</evidence>
<feature type="domain" description="Ig-like" evidence="6">
    <location>
        <begin position="20"/>
        <end position="129"/>
    </location>
</feature>
<evidence type="ECO:0000256" key="1">
    <source>
        <dbReference type="ARBA" id="ARBA00004370"/>
    </source>
</evidence>
<evidence type="ECO:0000256" key="5">
    <source>
        <dbReference type="SAM" id="SignalP"/>
    </source>
</evidence>
<keyword evidence="4" id="KW-1133">Transmembrane helix</keyword>
<dbReference type="GO" id="GO:0050852">
    <property type="term" value="P:T cell receptor signaling pathway"/>
    <property type="evidence" value="ECO:0007669"/>
    <property type="project" value="TreeGrafter"/>
</dbReference>
<name>A0A6P7KMS1_BETSP</name>
<dbReference type="InterPro" id="IPR050504">
    <property type="entry name" value="IgSF_BTN/MOG"/>
</dbReference>
<dbReference type="OrthoDB" id="9898017at2759"/>
<dbReference type="Proteomes" id="UP000515150">
    <property type="component" value="Chromosome 15"/>
</dbReference>
<accession>A0A6P7KMS1</accession>
<dbReference type="Pfam" id="PF07686">
    <property type="entry name" value="V-set"/>
    <property type="match status" value="1"/>
</dbReference>
<dbReference type="InterPro" id="IPR007110">
    <property type="entry name" value="Ig-like_dom"/>
</dbReference>
<evidence type="ECO:0000313" key="7">
    <source>
        <dbReference type="Proteomes" id="UP000515150"/>
    </source>
</evidence>
<dbReference type="Gene3D" id="2.60.40.10">
    <property type="entry name" value="Immunoglobulins"/>
    <property type="match status" value="1"/>
</dbReference>
<dbReference type="PANTHER" id="PTHR24100">
    <property type="entry name" value="BUTYROPHILIN"/>
    <property type="match status" value="1"/>
</dbReference>
<proteinExistence type="predicted"/>
<dbReference type="InParanoid" id="A0A6P7KMS1"/>
<keyword evidence="7" id="KW-1185">Reference proteome</keyword>
<keyword evidence="2 4" id="KW-0472">Membrane</keyword>
<evidence type="ECO:0000256" key="3">
    <source>
        <dbReference type="ARBA" id="ARBA00023319"/>
    </source>
</evidence>
<dbReference type="InterPro" id="IPR013783">
    <property type="entry name" value="Ig-like_fold"/>
</dbReference>
<evidence type="ECO:0000256" key="2">
    <source>
        <dbReference type="ARBA" id="ARBA00023136"/>
    </source>
</evidence>
<dbReference type="PROSITE" id="PS50835">
    <property type="entry name" value="IG_LIKE"/>
    <property type="match status" value="1"/>
</dbReference>
<organism evidence="7 8">
    <name type="scientific">Betta splendens</name>
    <name type="common">Siamese fighting fish</name>
    <dbReference type="NCBI Taxonomy" id="158456"/>
    <lineage>
        <taxon>Eukaryota</taxon>
        <taxon>Metazoa</taxon>
        <taxon>Chordata</taxon>
        <taxon>Craniata</taxon>
        <taxon>Vertebrata</taxon>
        <taxon>Euteleostomi</taxon>
        <taxon>Actinopterygii</taxon>
        <taxon>Neopterygii</taxon>
        <taxon>Teleostei</taxon>
        <taxon>Neoteleostei</taxon>
        <taxon>Acanthomorphata</taxon>
        <taxon>Anabantaria</taxon>
        <taxon>Anabantiformes</taxon>
        <taxon>Anabantoidei</taxon>
        <taxon>Osphronemidae</taxon>
        <taxon>Betta</taxon>
    </lineage>
</organism>
<comment type="subcellular location">
    <subcellularLocation>
        <location evidence="1">Membrane</location>
    </subcellularLocation>
</comment>
<dbReference type="GO" id="GO:0005102">
    <property type="term" value="F:signaling receptor binding"/>
    <property type="evidence" value="ECO:0007669"/>
    <property type="project" value="TreeGrafter"/>
</dbReference>
<dbReference type="RefSeq" id="XP_028982775.1">
    <property type="nucleotide sequence ID" value="XM_029126942.3"/>
</dbReference>
<evidence type="ECO:0000256" key="4">
    <source>
        <dbReference type="SAM" id="Phobius"/>
    </source>
</evidence>
<sequence length="235" mass="26308">MMKTVLMLLVVIWVPATVMPGMCHFTPQVTAQVGQNVTLQCCFDASLNLRTRTVDWKKDDKQVVHVYRDRKDCPDLQETQFRHRTALRHEDLSRGVMTLQILAQLSDTGNFSCNVPKGRGSEMLSQRVMLIVMNTREVHANTTRSPKEDEMTTSDFLVSSEGKNTGVIAFAWVCLGLFGAGLFGAGLGVLVEWRKIRTRSFGESSETPALEDANICQMETLMNPNDLGHTEQQVT</sequence>
<dbReference type="KEGG" id="bspl:114841798"/>
<gene>
    <name evidence="8" type="primary">LOC114841798</name>
</gene>
<feature type="transmembrane region" description="Helical" evidence="4">
    <location>
        <begin position="169"/>
        <end position="191"/>
    </location>
</feature>
<dbReference type="InterPro" id="IPR036179">
    <property type="entry name" value="Ig-like_dom_sf"/>
</dbReference>
<dbReference type="GO" id="GO:0001817">
    <property type="term" value="P:regulation of cytokine production"/>
    <property type="evidence" value="ECO:0007669"/>
    <property type="project" value="TreeGrafter"/>
</dbReference>
<feature type="chain" id="PRO_5028474775" evidence="5">
    <location>
        <begin position="24"/>
        <end position="235"/>
    </location>
</feature>
<dbReference type="AlphaFoldDB" id="A0A6P7KMS1"/>